<protein>
    <submittedName>
        <fullName evidence="2">Uncharacterized protein</fullName>
    </submittedName>
</protein>
<sequence>MLFVDFPFSADLAGGEESADVARKLGSDPFQQFDLVLQHSSSPYPTVTAGLALDHSGKRGEVDEASHAVGLEGLSSSPSLRSSWKLQELLKLALSSANTNPRPNSSPPPNRMLTTGECGQGIDESTILSSPGSPPGRPSLLRLVFCQERLLPLCRVTSEPGGYEAVVVLEGCGAQRKSYQCCTPTAPPSYDQRGHIDHAPSLVCMLTHSTGSYASIQCKAPLSPSSSKQRRCMPLTGLAHDSRWGTPDSPSRQEIPRASEAQASLQMSAWGRSALLLVCIVEVPPPRPSRSCGALDPSVPPPRVLTMGPAASGHPRSHSKERPNLVIRPGGGKATPERGSRLSFSNISMPVSPGSEDAKDVVFPLGGDKGACLFTRPDSSAQVPHVDLNCCHFATIVAQSPRCDASCTTTMGDDDEAPHPWLLRAAPQSGQLESDSSANSCSTAYDELLVVFQPTAQTQCSTFSPPSLQVLLLSFSCSREPSHPSSLSALFQTDHTGCCEHCSFAGHHPANLFPPPSGSSSFPHRTPECCVSLCLDGVSPDSLTLNCSSASATLCSRFLTGDKPPRRPPNANMLVNAVNVLIALGQSAKDNAAKVVGVKDDLTHPLPLPYANSRHSLAGLVATALCPSPYLPLAKKTAVSVLG</sequence>
<feature type="region of interest" description="Disordered" evidence="1">
    <location>
        <begin position="95"/>
        <end position="114"/>
    </location>
</feature>
<organism evidence="2 3">
    <name type="scientific">Blyttiomyces helicus</name>
    <dbReference type="NCBI Taxonomy" id="388810"/>
    <lineage>
        <taxon>Eukaryota</taxon>
        <taxon>Fungi</taxon>
        <taxon>Fungi incertae sedis</taxon>
        <taxon>Chytridiomycota</taxon>
        <taxon>Chytridiomycota incertae sedis</taxon>
        <taxon>Chytridiomycetes</taxon>
        <taxon>Chytridiomycetes incertae sedis</taxon>
        <taxon>Blyttiomyces</taxon>
    </lineage>
</organism>
<dbReference type="AlphaFoldDB" id="A0A4P9W2G4"/>
<proteinExistence type="predicted"/>
<accession>A0A4P9W2G4</accession>
<feature type="region of interest" description="Disordered" evidence="1">
    <location>
        <begin position="238"/>
        <end position="260"/>
    </location>
</feature>
<name>A0A4P9W2G4_9FUNG</name>
<evidence type="ECO:0000313" key="3">
    <source>
        <dbReference type="Proteomes" id="UP000269721"/>
    </source>
</evidence>
<gene>
    <name evidence="2" type="ORF">BDK51DRAFT_40839</name>
</gene>
<evidence type="ECO:0000256" key="1">
    <source>
        <dbReference type="SAM" id="MobiDB-lite"/>
    </source>
</evidence>
<dbReference type="EMBL" id="KZ998222">
    <property type="protein sequence ID" value="RKO86411.1"/>
    <property type="molecule type" value="Genomic_DNA"/>
</dbReference>
<reference evidence="3" key="1">
    <citation type="journal article" date="2018" name="Nat. Microbiol.">
        <title>Leveraging single-cell genomics to expand the fungal tree of life.</title>
        <authorList>
            <person name="Ahrendt S.R."/>
            <person name="Quandt C.A."/>
            <person name="Ciobanu D."/>
            <person name="Clum A."/>
            <person name="Salamov A."/>
            <person name="Andreopoulos B."/>
            <person name="Cheng J.F."/>
            <person name="Woyke T."/>
            <person name="Pelin A."/>
            <person name="Henrissat B."/>
            <person name="Reynolds N.K."/>
            <person name="Benny G.L."/>
            <person name="Smith M.E."/>
            <person name="James T.Y."/>
            <person name="Grigoriev I.V."/>
        </authorList>
    </citation>
    <scope>NUCLEOTIDE SEQUENCE [LARGE SCALE GENOMIC DNA]</scope>
</reference>
<feature type="region of interest" description="Disordered" evidence="1">
    <location>
        <begin position="290"/>
        <end position="355"/>
    </location>
</feature>
<dbReference type="Proteomes" id="UP000269721">
    <property type="component" value="Unassembled WGS sequence"/>
</dbReference>
<evidence type="ECO:0000313" key="2">
    <source>
        <dbReference type="EMBL" id="RKO86411.1"/>
    </source>
</evidence>
<keyword evidence="3" id="KW-1185">Reference proteome</keyword>